<evidence type="ECO:0000256" key="1">
    <source>
        <dbReference type="SAM" id="SignalP"/>
    </source>
</evidence>
<feature type="signal peptide" evidence="1">
    <location>
        <begin position="1"/>
        <end position="23"/>
    </location>
</feature>
<name>A0A1G7YXU6_9VIBR</name>
<keyword evidence="3" id="KW-0255">Endonuclease</keyword>
<dbReference type="STRING" id="861298.SAMN04488136_106104"/>
<dbReference type="InterPro" id="IPR036691">
    <property type="entry name" value="Endo/exonu/phosph_ase_sf"/>
</dbReference>
<proteinExistence type="predicted"/>
<dbReference type="Pfam" id="PF03372">
    <property type="entry name" value="Exo_endo_phos"/>
    <property type="match status" value="1"/>
</dbReference>
<keyword evidence="3" id="KW-0540">Nuclease</keyword>
<dbReference type="RefSeq" id="WP_093271475.1">
    <property type="nucleotide sequence ID" value="NZ_FNDD01000006.1"/>
</dbReference>
<sequence length="298" mass="33804">MTFVKPRLLITAICLLAPLHLQAAKLDYRIATWNLEWLTEQPVERIDASKRTNQDIAKLSDYAQQLDADIIAFQEVESVALAEKVFGSQYQIYLSDRAQNQFRQNQFDSGNQYTGFAVKRGIEVKDLGDIRLESSHSSHLRFASYLVIAPQSDTPIHALAVHLKAGCSGAYKDSRECAKLSEQGKHLQSWIQDQQSAHHQYLIMGDFNHNLAYRGDWLWNIITSGSNAKLLTQQTQAKCKVRSNNNPAKLHQFRSLIDHIIISGELASQTQATQLTYQSQDVLKYQLSDHCPVYSQLN</sequence>
<evidence type="ECO:0000313" key="4">
    <source>
        <dbReference type="Proteomes" id="UP000198854"/>
    </source>
</evidence>
<evidence type="ECO:0000313" key="3">
    <source>
        <dbReference type="EMBL" id="SDH01086.1"/>
    </source>
</evidence>
<dbReference type="SUPFAM" id="SSF56219">
    <property type="entry name" value="DNase I-like"/>
    <property type="match status" value="1"/>
</dbReference>
<accession>A0A1G7YXU6</accession>
<dbReference type="EMBL" id="FNDD01000006">
    <property type="protein sequence ID" value="SDH01086.1"/>
    <property type="molecule type" value="Genomic_DNA"/>
</dbReference>
<dbReference type="InterPro" id="IPR005135">
    <property type="entry name" value="Endo/exonuclease/phosphatase"/>
</dbReference>
<feature type="domain" description="Endonuclease/exonuclease/phosphatase" evidence="2">
    <location>
        <begin position="31"/>
        <end position="290"/>
    </location>
</feature>
<organism evidence="3 4">
    <name type="scientific">Vibrio xiamenensis</name>
    <dbReference type="NCBI Taxonomy" id="861298"/>
    <lineage>
        <taxon>Bacteria</taxon>
        <taxon>Pseudomonadati</taxon>
        <taxon>Pseudomonadota</taxon>
        <taxon>Gammaproteobacteria</taxon>
        <taxon>Vibrionales</taxon>
        <taxon>Vibrionaceae</taxon>
        <taxon>Vibrio</taxon>
    </lineage>
</organism>
<feature type="chain" id="PRO_5011517876" evidence="1">
    <location>
        <begin position="24"/>
        <end position="298"/>
    </location>
</feature>
<dbReference type="Proteomes" id="UP000198854">
    <property type="component" value="Unassembled WGS sequence"/>
</dbReference>
<keyword evidence="4" id="KW-1185">Reference proteome</keyword>
<keyword evidence="3" id="KW-0269">Exonuclease</keyword>
<dbReference type="GO" id="GO:0004527">
    <property type="term" value="F:exonuclease activity"/>
    <property type="evidence" value="ECO:0007669"/>
    <property type="project" value="UniProtKB-KW"/>
</dbReference>
<dbReference type="Gene3D" id="3.60.10.10">
    <property type="entry name" value="Endonuclease/exonuclease/phosphatase"/>
    <property type="match status" value="1"/>
</dbReference>
<dbReference type="GO" id="GO:0004519">
    <property type="term" value="F:endonuclease activity"/>
    <property type="evidence" value="ECO:0007669"/>
    <property type="project" value="UniProtKB-KW"/>
</dbReference>
<dbReference type="OrthoDB" id="395856at2"/>
<protein>
    <submittedName>
        <fullName evidence="3">Metal-dependent hydrolase, endonuclease/exonuclease/phosphatase family</fullName>
    </submittedName>
</protein>
<keyword evidence="1" id="KW-0732">Signal</keyword>
<dbReference type="AlphaFoldDB" id="A0A1G7YXU6"/>
<keyword evidence="3" id="KW-0378">Hydrolase</keyword>
<reference evidence="3 4" key="1">
    <citation type="submission" date="2016-10" db="EMBL/GenBank/DDBJ databases">
        <authorList>
            <person name="de Groot N.N."/>
        </authorList>
    </citation>
    <scope>NUCLEOTIDE SEQUENCE [LARGE SCALE GENOMIC DNA]</scope>
    <source>
        <strain evidence="3 4">CGMCC 1.10228</strain>
    </source>
</reference>
<gene>
    <name evidence="3" type="ORF">SAMN04488136_106104</name>
</gene>
<evidence type="ECO:0000259" key="2">
    <source>
        <dbReference type="Pfam" id="PF03372"/>
    </source>
</evidence>